<evidence type="ECO:0000256" key="5">
    <source>
        <dbReference type="ARBA" id="ARBA00022842"/>
    </source>
</evidence>
<evidence type="ECO:0000256" key="3">
    <source>
        <dbReference type="ARBA" id="ARBA00011355"/>
    </source>
</evidence>
<dbReference type="AlphaFoldDB" id="A0A7J0C1R7"/>
<dbReference type="InterPro" id="IPR014729">
    <property type="entry name" value="Rossmann-like_a/b/a_fold"/>
</dbReference>
<organism evidence="9 10">
    <name type="scientific">Streptomyces fulvorobeus</name>
    <dbReference type="NCBI Taxonomy" id="284028"/>
    <lineage>
        <taxon>Bacteria</taxon>
        <taxon>Bacillati</taxon>
        <taxon>Actinomycetota</taxon>
        <taxon>Actinomycetes</taxon>
        <taxon>Kitasatosporales</taxon>
        <taxon>Streptomycetaceae</taxon>
        <taxon>Streptomyces</taxon>
    </lineage>
</organism>
<dbReference type="Gene3D" id="3.40.50.620">
    <property type="entry name" value="HUPs"/>
    <property type="match status" value="1"/>
</dbReference>
<dbReference type="EMBL" id="BLWC01000001">
    <property type="protein sequence ID" value="GFM95686.1"/>
    <property type="molecule type" value="Genomic_DNA"/>
</dbReference>
<comment type="cofactor">
    <cofactor evidence="1">
        <name>Mg(2+)</name>
        <dbReference type="ChEBI" id="CHEBI:18420"/>
    </cofactor>
</comment>
<gene>
    <name evidence="9" type="ORF">Sfulv_04970</name>
</gene>
<dbReference type="InterPro" id="IPR054255">
    <property type="entry name" value="DUF6986"/>
</dbReference>
<dbReference type="PANTHER" id="PTHR32308">
    <property type="entry name" value="LYASE BETA SUBUNIT, PUTATIVE (AFU_ORTHOLOGUE AFUA_4G13030)-RELATED"/>
    <property type="match status" value="1"/>
</dbReference>
<feature type="region of interest" description="Disordered" evidence="7">
    <location>
        <begin position="217"/>
        <end position="306"/>
    </location>
</feature>
<dbReference type="Pfam" id="PF00766">
    <property type="entry name" value="ETF_alpha"/>
    <property type="match status" value="1"/>
</dbReference>
<dbReference type="Gene3D" id="3.20.20.60">
    <property type="entry name" value="Phosphoenolpyruvate-binding domains"/>
    <property type="match status" value="1"/>
</dbReference>
<keyword evidence="10" id="KW-1185">Reference proteome</keyword>
<evidence type="ECO:0000256" key="1">
    <source>
        <dbReference type="ARBA" id="ARBA00001946"/>
    </source>
</evidence>
<dbReference type="SUPFAM" id="SSF51621">
    <property type="entry name" value="Phosphoenolpyruvate/pyruvate domain"/>
    <property type="match status" value="1"/>
</dbReference>
<dbReference type="SUPFAM" id="SSF52467">
    <property type="entry name" value="DHS-like NAD/FAD-binding domain"/>
    <property type="match status" value="1"/>
</dbReference>
<dbReference type="PANTHER" id="PTHR32308:SF10">
    <property type="entry name" value="CITRATE LYASE SUBUNIT BETA"/>
    <property type="match status" value="1"/>
</dbReference>
<reference evidence="9 10" key="1">
    <citation type="submission" date="2020-05" db="EMBL/GenBank/DDBJ databases">
        <title>Whole genome shotgun sequence of Streptomyces fulvorobeus NBRC 15897.</title>
        <authorList>
            <person name="Komaki H."/>
            <person name="Tamura T."/>
        </authorList>
    </citation>
    <scope>NUCLEOTIDE SEQUENCE [LARGE SCALE GENOMIC DNA]</scope>
    <source>
        <strain evidence="9 10">NBRC 15897</strain>
    </source>
</reference>
<comment type="subunit">
    <text evidence="3">Heterodimer of an alpha and a beta subunit.</text>
</comment>
<feature type="domain" description="Electron transfer flavoprotein alpha/beta-subunit N-terminal" evidence="8">
    <location>
        <begin position="1"/>
        <end position="157"/>
    </location>
</feature>
<dbReference type="SMART" id="SM00893">
    <property type="entry name" value="ETF"/>
    <property type="match status" value="1"/>
</dbReference>
<evidence type="ECO:0000256" key="4">
    <source>
        <dbReference type="ARBA" id="ARBA00022723"/>
    </source>
</evidence>
<dbReference type="InterPro" id="IPR029035">
    <property type="entry name" value="DHS-like_NAD/FAD-binding_dom"/>
</dbReference>
<dbReference type="InterPro" id="IPR015813">
    <property type="entry name" value="Pyrv/PenolPyrv_kinase-like_dom"/>
</dbReference>
<evidence type="ECO:0000256" key="6">
    <source>
        <dbReference type="ARBA" id="ARBA00025649"/>
    </source>
</evidence>
<dbReference type="GO" id="GO:0003824">
    <property type="term" value="F:catalytic activity"/>
    <property type="evidence" value="ECO:0007669"/>
    <property type="project" value="InterPro"/>
</dbReference>
<evidence type="ECO:0000313" key="9">
    <source>
        <dbReference type="EMBL" id="GFM95686.1"/>
    </source>
</evidence>
<evidence type="ECO:0000259" key="8">
    <source>
        <dbReference type="SMART" id="SM00893"/>
    </source>
</evidence>
<feature type="compositionally biased region" description="Low complexity" evidence="7">
    <location>
        <begin position="226"/>
        <end position="242"/>
    </location>
</feature>
<keyword evidence="5" id="KW-0460">Magnesium</keyword>
<comment type="function">
    <text evidence="6">The electron transfer flavoprotein serves as a specific electron acceptor for other dehydrogenases. It transfers the electrons to the main respiratory chain via ETF-ubiquinone oxidoreductase (ETF dehydrogenase).</text>
</comment>
<sequence length="777" mass="80098">MAVALGEGAAETAGVLAEHGAVRVLTAQAPEFADYLVVPKVDALHAACQSLAQPPAAVLVPSSAEGKEIAARLAVRTGSGIITDAIDIEAGDLGPVATQAAFAASYTTKSRITHGIPVITVKANSAPVQPAPAPGTVETLTVTFTPAATGTRIVSRTPRQSTGRPELTEAAIVVSGGRGVNGAENFAVIEALADSLGAAVGASRAAVDAGWYPHTNQVGQTGKSVSPSSTSPPASPAPSSTAQACRPPKPSSPSTKTPKPPSSTSPTTASSATSTPSCPNSPKKYTPAKTETRAVPKARGRVVISPRGPGRFRATIDAGHDRLLTSLCGLLIPGSGNSECLEGVGMGQQEKVATSLAGEVSESISASLTSVDAELARRYPGDPGTRQPVHTVYVPGDAFTAGTVRSWGDQALEALDKHAPDAAALAGVLGLPADLAGPVHDRVRAKLEREPVEDLRIDFEDGYGPRSDAEEDEAAARAARLISEAYRDGTAAPYMGIRMKCMEAGVRDRGIRTTDVFLTGLMQAGGLPDGLVLTLPKVTYPEQVTAFVQLLEAFEAAHGLPAGRLGFEIQIETSQSIVAADGTAAVARMIDAARGRATGLHYGTFDYSACVGVSAAYQASDHPAADHAKAVMQVAAAGTGVRVSDGSTNVLPVGPTRQVHEAWRLHHGLTRRALARAYYQGWDMHPGHLPTRYAAVYAFYREGLEPAAARLAAYVAKAGGDVMDEPATAKALSGYLLRGIDCGALDIAEVARLTGLTRADLDAFSSPRRGGLTVTAP</sequence>
<dbReference type="GO" id="GO:0006107">
    <property type="term" value="P:oxaloacetate metabolic process"/>
    <property type="evidence" value="ECO:0007669"/>
    <property type="project" value="TreeGrafter"/>
</dbReference>
<dbReference type="Proteomes" id="UP000498980">
    <property type="component" value="Unassembled WGS sequence"/>
</dbReference>
<dbReference type="Pfam" id="PF22484">
    <property type="entry name" value="DUF6986"/>
    <property type="match status" value="1"/>
</dbReference>
<dbReference type="InterPro" id="IPR014730">
    <property type="entry name" value="ETF_a/b_N"/>
</dbReference>
<comment type="cofactor">
    <cofactor evidence="2">
        <name>FAD</name>
        <dbReference type="ChEBI" id="CHEBI:57692"/>
    </cofactor>
</comment>
<dbReference type="SUPFAM" id="SSF52402">
    <property type="entry name" value="Adenine nucleotide alpha hydrolases-like"/>
    <property type="match status" value="1"/>
</dbReference>
<evidence type="ECO:0000256" key="7">
    <source>
        <dbReference type="SAM" id="MobiDB-lite"/>
    </source>
</evidence>
<dbReference type="InterPro" id="IPR040442">
    <property type="entry name" value="Pyrv_kinase-like_dom_sf"/>
</dbReference>
<evidence type="ECO:0000256" key="2">
    <source>
        <dbReference type="ARBA" id="ARBA00001974"/>
    </source>
</evidence>
<keyword evidence="4" id="KW-0479">Metal-binding</keyword>
<dbReference type="Pfam" id="PF01012">
    <property type="entry name" value="ETF"/>
    <property type="match status" value="1"/>
</dbReference>
<evidence type="ECO:0000313" key="10">
    <source>
        <dbReference type="Proteomes" id="UP000498980"/>
    </source>
</evidence>
<dbReference type="GO" id="GO:0000287">
    <property type="term" value="F:magnesium ion binding"/>
    <property type="evidence" value="ECO:0007669"/>
    <property type="project" value="TreeGrafter"/>
</dbReference>
<proteinExistence type="predicted"/>
<name>A0A7J0C1R7_9ACTN</name>
<dbReference type="Gene3D" id="3.40.50.1220">
    <property type="entry name" value="TPP-binding domain"/>
    <property type="match status" value="1"/>
</dbReference>
<protein>
    <recommendedName>
        <fullName evidence="8">Electron transfer flavoprotein alpha/beta-subunit N-terminal domain-containing protein</fullName>
    </recommendedName>
</protein>
<feature type="compositionally biased region" description="Low complexity" evidence="7">
    <location>
        <begin position="264"/>
        <end position="282"/>
    </location>
</feature>
<comment type="caution">
    <text evidence="9">The sequence shown here is derived from an EMBL/GenBank/DDBJ whole genome shotgun (WGS) entry which is preliminary data.</text>
</comment>
<accession>A0A7J0C1R7</accession>
<dbReference type="InterPro" id="IPR014731">
    <property type="entry name" value="ETF_asu_C"/>
</dbReference>